<evidence type="ECO:0000313" key="3">
    <source>
        <dbReference type="EMBL" id="KAB5573600.1"/>
    </source>
</evidence>
<feature type="domain" description="MHD1" evidence="1">
    <location>
        <begin position="711"/>
        <end position="843"/>
    </location>
</feature>
<dbReference type="AlphaFoldDB" id="A0A5N5P1F6"/>
<dbReference type="PROSITE" id="PS51259">
    <property type="entry name" value="MHD2"/>
    <property type="match status" value="1"/>
</dbReference>
<dbReference type="Gene3D" id="1.10.357.50">
    <property type="match status" value="1"/>
</dbReference>
<dbReference type="InterPro" id="IPR014770">
    <property type="entry name" value="Munc13_1"/>
</dbReference>
<dbReference type="InterPro" id="IPR057984">
    <property type="entry name" value="PATROL1_C"/>
</dbReference>
<feature type="domain" description="MHD2" evidence="2">
    <location>
        <begin position="997"/>
        <end position="1104"/>
    </location>
</feature>
<dbReference type="PANTHER" id="PTHR31280:SF3">
    <property type="entry name" value="DNA TOPOISOMERASE 4 SUBUNIT B (DUF810)"/>
    <property type="match status" value="1"/>
</dbReference>
<dbReference type="InterPro" id="IPR008528">
    <property type="entry name" value="unc-13_homologue"/>
</dbReference>
<gene>
    <name evidence="3" type="ORF">DKX38_000794</name>
</gene>
<dbReference type="EMBL" id="VDCV01000001">
    <property type="protein sequence ID" value="KAB5573600.1"/>
    <property type="molecule type" value="Genomic_DNA"/>
</dbReference>
<accession>A0A5N5P1F6</accession>
<reference evidence="4" key="1">
    <citation type="journal article" date="2019" name="Gigascience">
        <title>De novo genome assembly of the endangered Acer yangbiense, a plant species with extremely small populations endemic to Yunnan Province, China.</title>
        <authorList>
            <person name="Yang J."/>
            <person name="Wariss H.M."/>
            <person name="Tao L."/>
            <person name="Zhang R."/>
            <person name="Yun Q."/>
            <person name="Hollingsworth P."/>
            <person name="Dao Z."/>
            <person name="Luo G."/>
            <person name="Guo H."/>
            <person name="Ma Y."/>
            <person name="Sun W."/>
        </authorList>
    </citation>
    <scope>NUCLEOTIDE SEQUENCE [LARGE SCALE GENOMIC DNA]</scope>
    <source>
        <strain evidence="4">cv. br00</strain>
    </source>
</reference>
<protein>
    <recommendedName>
        <fullName evidence="5">MHD1 domain-containing protein</fullName>
    </recommendedName>
</protein>
<evidence type="ECO:0000259" key="2">
    <source>
        <dbReference type="PROSITE" id="PS51259"/>
    </source>
</evidence>
<dbReference type="PANTHER" id="PTHR31280">
    <property type="entry name" value="PROTEIN UNC-13 HOMOLOG"/>
    <property type="match status" value="1"/>
</dbReference>
<sequence>MDQQAALVNHYRCDRRKLLEFLLSSGLIKELRTPSGPTNSLSNLDFDSISADYIIHCVESGGVVDVTEATCKYSDESAYPVTIHSQTRSSYFLVSDPESAGSPPRRAPPPLYAKQAVDASCSSSQVDSVFVEKAAASGDDCGPGYEPATNAPPRPLGNSEFPVPSLGLPSLKTGLSDDDLRESAYELLLASMFFSGVEANSVEDRRKEKTSKFLSGLKSKRDKMQSQSQFVGRKSELMDTVRVQMQATHAISIFRCTISEAMDACTRRNLMQLAARKMSGQIDLTHIALGLLNGTFKSDFLNERSYMQWKSRQANILEELLCSATDTTTEHLTIRNYVAKIRDEKEWDTMMSASERVAVVASIRQVAVKLSSLPTQYGIQGETFYWTAIYHVNIRLYQKLLFGLFDVLDEDQLIEEADEVLQIIKLTWSTLGVTEKMHDALYGWVLFQQFVRTGGSVLLENAVLHLQKVLSTEEDDGKEQYMNSLVCTKHCNSSHLKLHLLQSIFVSISMWCDYKLQDYHSHFSQKPCNFRMIISLVSAVGVLASGESGDLKNFRAPESYLLDPMTYPELIFCWTRKLLLVTLPVCDLGSKIKYLPIYLLTLEIDLMKLNASDANASRKLKSYVEKSTEAAFRKVASKVDFESKIERIHPLAQLAKELKLIAETEFNVFNPVLRCWCPESVITSVVLLHQCYGERLKPFLKGVSSVSGDARSVLPAAYMLDQYLTKLYTSALEANKLPNSFNQDFEHYQIEEIAKPFILDWVISQHSHILEWTGRAFDIEDWEPLSYHQRQAASIVEVFRIIEETVDQLFGFNLPMDITHLQALLSVIFHSLDAYLMKMLNHLVEKNHLYPSAPPITRYAETVIPMIKRSLVVGTLLDENVACKLNELTIPKLCIRLNTLQYIQKQVAILEDGIRKSWGLIRPSHEQRQTRGEVLEERSLLTSSEAVDALFATTCHIIRDTTADAIRKFCDFTGARVVFWDLRDQFLFHLYHGDVGSSRLESFLPHVDTVLDHICGLIDDTLRDLVVLSICRASLEGYVWVLLDGGPSRAFSDSDITMMEDDLNEFFVVEGEGLPRSLVEQEAKFAQQILGLFSLKTETVIRMLMNASEHISLRVESHKHGHMALEDAQTLLRVLCHKKDREASRFLKQQYELPMSSEYDDTSSRDSNFGSPLIPDLLKRSTSFHWPKKDQSSFKSIRKKLQAATSEIRDVAR</sequence>
<name>A0A5N5P1F6_9ROSI</name>
<comment type="caution">
    <text evidence="3">The sequence shown here is derived from an EMBL/GenBank/DDBJ whole genome shotgun (WGS) entry which is preliminary data.</text>
</comment>
<evidence type="ECO:0000313" key="4">
    <source>
        <dbReference type="Proteomes" id="UP000326939"/>
    </source>
</evidence>
<keyword evidence="4" id="KW-1185">Reference proteome</keyword>
<organism evidence="3 4">
    <name type="scientific">Salix brachista</name>
    <dbReference type="NCBI Taxonomy" id="2182728"/>
    <lineage>
        <taxon>Eukaryota</taxon>
        <taxon>Viridiplantae</taxon>
        <taxon>Streptophyta</taxon>
        <taxon>Embryophyta</taxon>
        <taxon>Tracheophyta</taxon>
        <taxon>Spermatophyta</taxon>
        <taxon>Magnoliopsida</taxon>
        <taxon>eudicotyledons</taxon>
        <taxon>Gunneridae</taxon>
        <taxon>Pentapetalae</taxon>
        <taxon>rosids</taxon>
        <taxon>fabids</taxon>
        <taxon>Malpighiales</taxon>
        <taxon>Salicaceae</taxon>
        <taxon>Saliceae</taxon>
        <taxon>Salix</taxon>
    </lineage>
</organism>
<evidence type="ECO:0008006" key="5">
    <source>
        <dbReference type="Google" id="ProtNLM"/>
    </source>
</evidence>
<dbReference type="Pfam" id="PF25761">
    <property type="entry name" value="TPR_PATROL1"/>
    <property type="match status" value="1"/>
</dbReference>
<evidence type="ECO:0000259" key="1">
    <source>
        <dbReference type="PROSITE" id="PS51258"/>
    </source>
</evidence>
<dbReference type="PROSITE" id="PS51258">
    <property type="entry name" value="MHD1"/>
    <property type="match status" value="1"/>
</dbReference>
<dbReference type="Proteomes" id="UP000326939">
    <property type="component" value="Chromosome 1"/>
</dbReference>
<proteinExistence type="predicted"/>
<dbReference type="InterPro" id="IPR014772">
    <property type="entry name" value="Munc13_dom-2"/>
</dbReference>